<dbReference type="Proteomes" id="UP000324222">
    <property type="component" value="Unassembled WGS sequence"/>
</dbReference>
<sequence>MVVVLSLPNDRTTRLAQKLPFSADFSWCSQRAGCDLRPVSTLGWGEEGVAAGQTCAGSGGQILTRCQGEVLVVFGTLTTSSQRPLFLSDATVP</sequence>
<evidence type="ECO:0000313" key="2">
    <source>
        <dbReference type="Proteomes" id="UP000324222"/>
    </source>
</evidence>
<proteinExistence type="predicted"/>
<dbReference type="EMBL" id="VSRR010019831">
    <property type="protein sequence ID" value="MPC62584.1"/>
    <property type="molecule type" value="Genomic_DNA"/>
</dbReference>
<evidence type="ECO:0000313" key="1">
    <source>
        <dbReference type="EMBL" id="MPC62584.1"/>
    </source>
</evidence>
<comment type="caution">
    <text evidence="1">The sequence shown here is derived from an EMBL/GenBank/DDBJ whole genome shotgun (WGS) entry which is preliminary data.</text>
</comment>
<organism evidence="1 2">
    <name type="scientific">Portunus trituberculatus</name>
    <name type="common">Swimming crab</name>
    <name type="synonym">Neptunus trituberculatus</name>
    <dbReference type="NCBI Taxonomy" id="210409"/>
    <lineage>
        <taxon>Eukaryota</taxon>
        <taxon>Metazoa</taxon>
        <taxon>Ecdysozoa</taxon>
        <taxon>Arthropoda</taxon>
        <taxon>Crustacea</taxon>
        <taxon>Multicrustacea</taxon>
        <taxon>Malacostraca</taxon>
        <taxon>Eumalacostraca</taxon>
        <taxon>Eucarida</taxon>
        <taxon>Decapoda</taxon>
        <taxon>Pleocyemata</taxon>
        <taxon>Brachyura</taxon>
        <taxon>Eubrachyura</taxon>
        <taxon>Portunoidea</taxon>
        <taxon>Portunidae</taxon>
        <taxon>Portuninae</taxon>
        <taxon>Portunus</taxon>
    </lineage>
</organism>
<dbReference type="AlphaFoldDB" id="A0A5B7H184"/>
<protein>
    <submittedName>
        <fullName evidence="1">Uncharacterized protein</fullName>
    </submittedName>
</protein>
<name>A0A5B7H184_PORTR</name>
<gene>
    <name evidence="1" type="ORF">E2C01_056670</name>
</gene>
<keyword evidence="2" id="KW-1185">Reference proteome</keyword>
<reference evidence="1 2" key="1">
    <citation type="submission" date="2019-05" db="EMBL/GenBank/DDBJ databases">
        <title>Another draft genome of Portunus trituberculatus and its Hox gene families provides insights of decapod evolution.</title>
        <authorList>
            <person name="Jeong J.-H."/>
            <person name="Song I."/>
            <person name="Kim S."/>
            <person name="Choi T."/>
            <person name="Kim D."/>
            <person name="Ryu S."/>
            <person name="Kim W."/>
        </authorList>
    </citation>
    <scope>NUCLEOTIDE SEQUENCE [LARGE SCALE GENOMIC DNA]</scope>
    <source>
        <tissue evidence="1">Muscle</tissue>
    </source>
</reference>
<accession>A0A5B7H184</accession>